<feature type="domain" description="Luciferase-like" evidence="2">
    <location>
        <begin position="18"/>
        <end position="345"/>
    </location>
</feature>
<proteinExistence type="predicted"/>
<gene>
    <name evidence="3" type="ORF">BN973_04751</name>
</gene>
<dbReference type="SUPFAM" id="SSF51679">
    <property type="entry name" value="Bacterial luciferase-like"/>
    <property type="match status" value="1"/>
</dbReference>
<dbReference type="InterPro" id="IPR050564">
    <property type="entry name" value="F420-G6PD/mer"/>
</dbReference>
<dbReference type="InterPro" id="IPR036661">
    <property type="entry name" value="Luciferase-like_sf"/>
</dbReference>
<dbReference type="AlphaFoldDB" id="A0A024K4D9"/>
<dbReference type="EMBL" id="HG964446">
    <property type="protein sequence ID" value="CDO90358.1"/>
    <property type="molecule type" value="Genomic_DNA"/>
</dbReference>
<dbReference type="HOGENOM" id="CLU_027853_5_3_11"/>
<dbReference type="STRING" id="47839.BN973_04751"/>
<dbReference type="Gene3D" id="3.20.20.30">
    <property type="entry name" value="Luciferase-like domain"/>
    <property type="match status" value="1"/>
</dbReference>
<sequence>MSVGMGSPRIAVAYPNHRSTPLAGIRDFVTALDRSGVVDQFWVWDELTGWAPQGFGVPAGVEAPDAHSTHDPFIECAFALAASPRIGVRMTTDGVRSRPAELTRTLLSLASATEGTVTCAIGLGEARHMKPFGHPTGQALSRLQDILVLVRTLLDTDEPFSYSGKRWSIDHGYLGTYRPARPEIWGLGGGPKFTELCAKYADGIEASFPNAVANIDVFAARVSAIRARVEAAGRDPGAFGFGVWLPCGLHEDPDVIAAAQESPQIKWYSASYGRMNQDEWRNEGLQSVFPAGWHYSNDYMPFKMTAAEAEAVVRDVPREMCVKSATWGTPEEAVKVGREWIAAGATFVGLLDIMPLHTGAEGFPSSVARLLEVAAGLKADNTNHPTEEN</sequence>
<reference evidence="3" key="2">
    <citation type="submission" date="2014-04" db="EMBL/GenBank/DDBJ databases">
        <authorList>
            <person name="Urmite Genomes U."/>
        </authorList>
    </citation>
    <scope>NUCLEOTIDE SEQUENCE</scope>
    <source>
        <strain evidence="3">DSM 44626</strain>
    </source>
</reference>
<evidence type="ECO:0000259" key="2">
    <source>
        <dbReference type="Pfam" id="PF00296"/>
    </source>
</evidence>
<dbReference type="GO" id="GO:0016705">
    <property type="term" value="F:oxidoreductase activity, acting on paired donors, with incorporation or reduction of molecular oxygen"/>
    <property type="evidence" value="ECO:0007669"/>
    <property type="project" value="InterPro"/>
</dbReference>
<dbReference type="eggNOG" id="COG2141">
    <property type="taxonomic scope" value="Bacteria"/>
</dbReference>
<dbReference type="PANTHER" id="PTHR43244">
    <property type="match status" value="1"/>
</dbReference>
<name>A0A024K4D9_9MYCO</name>
<accession>A0A024K4D9</accession>
<organism evidence="3">
    <name type="scientific">Mycobacterium triplex</name>
    <dbReference type="NCBI Taxonomy" id="47839"/>
    <lineage>
        <taxon>Bacteria</taxon>
        <taxon>Bacillati</taxon>
        <taxon>Actinomycetota</taxon>
        <taxon>Actinomycetes</taxon>
        <taxon>Mycobacteriales</taxon>
        <taxon>Mycobacteriaceae</taxon>
        <taxon>Mycobacterium</taxon>
        <taxon>Mycobacterium simiae complex</taxon>
    </lineage>
</organism>
<keyword evidence="1" id="KW-0560">Oxidoreductase</keyword>
<reference evidence="3" key="1">
    <citation type="journal article" date="2014" name="Genome Announc.">
        <title>Draft Genome Sequence of Mycobacterium triplex DSM 44626.</title>
        <authorList>
            <person name="Sassi M."/>
            <person name="Croce O."/>
            <person name="Robert C."/>
            <person name="Raoult D."/>
            <person name="Drancourt M."/>
        </authorList>
    </citation>
    <scope>NUCLEOTIDE SEQUENCE [LARGE SCALE GENOMIC DNA]</scope>
    <source>
        <strain evidence="3">DSM 44626</strain>
    </source>
</reference>
<dbReference type="InterPro" id="IPR011251">
    <property type="entry name" value="Luciferase-like_dom"/>
</dbReference>
<dbReference type="PANTHER" id="PTHR43244:SF1">
    <property type="entry name" value="5,10-METHYLENETETRAHYDROMETHANOPTERIN REDUCTASE"/>
    <property type="match status" value="1"/>
</dbReference>
<protein>
    <submittedName>
        <fullName evidence="3">Luciferase family protein</fullName>
    </submittedName>
</protein>
<evidence type="ECO:0000313" key="3">
    <source>
        <dbReference type="EMBL" id="CDO90358.1"/>
    </source>
</evidence>
<dbReference type="OrthoDB" id="9775082at2"/>
<dbReference type="Proteomes" id="UP000028880">
    <property type="component" value="Unassembled WGS sequence"/>
</dbReference>
<evidence type="ECO:0000256" key="1">
    <source>
        <dbReference type="ARBA" id="ARBA00023002"/>
    </source>
</evidence>
<dbReference type="Pfam" id="PF00296">
    <property type="entry name" value="Bac_luciferase"/>
    <property type="match status" value="1"/>
</dbReference>